<feature type="non-terminal residue" evidence="1">
    <location>
        <position position="1"/>
    </location>
</feature>
<organism evidence="1 2">
    <name type="scientific">Suillus placidus</name>
    <dbReference type="NCBI Taxonomy" id="48579"/>
    <lineage>
        <taxon>Eukaryota</taxon>
        <taxon>Fungi</taxon>
        <taxon>Dikarya</taxon>
        <taxon>Basidiomycota</taxon>
        <taxon>Agaricomycotina</taxon>
        <taxon>Agaricomycetes</taxon>
        <taxon>Agaricomycetidae</taxon>
        <taxon>Boletales</taxon>
        <taxon>Suillineae</taxon>
        <taxon>Suillaceae</taxon>
        <taxon>Suillus</taxon>
    </lineage>
</organism>
<dbReference type="EMBL" id="JABBWD010000104">
    <property type="protein sequence ID" value="KAG1765712.1"/>
    <property type="molecule type" value="Genomic_DNA"/>
</dbReference>
<sequence length="166" mass="18994">ETSEDLTLKQVIASTVCPNTFTVVARVFDFYPFDLKQATYLRCTKCHTNLRRARKPCVNCDDMLDMHCKWFYSLLFKLEDDEGDKIIISACNKECKLLSGLPPVDLEADKDAFGRFVARVQPVIGNLGQVNGARLKQKALPVVSPKMRFIVESWIAKDERWYALLE</sequence>
<evidence type="ECO:0000313" key="1">
    <source>
        <dbReference type="EMBL" id="KAG1765712.1"/>
    </source>
</evidence>
<name>A0A9P6ZHR1_9AGAM</name>
<dbReference type="OrthoDB" id="2186770at2759"/>
<feature type="non-terminal residue" evidence="1">
    <location>
        <position position="166"/>
    </location>
</feature>
<gene>
    <name evidence="1" type="ORF">EV702DRAFT_940358</name>
</gene>
<evidence type="ECO:0000313" key="2">
    <source>
        <dbReference type="Proteomes" id="UP000714275"/>
    </source>
</evidence>
<reference evidence="1" key="1">
    <citation type="journal article" date="2020" name="New Phytol.">
        <title>Comparative genomics reveals dynamic genome evolution in host specialist ectomycorrhizal fungi.</title>
        <authorList>
            <person name="Lofgren L.A."/>
            <person name="Nguyen N.H."/>
            <person name="Vilgalys R."/>
            <person name="Ruytinx J."/>
            <person name="Liao H.L."/>
            <person name="Branco S."/>
            <person name="Kuo A."/>
            <person name="LaButti K."/>
            <person name="Lipzen A."/>
            <person name="Andreopoulos W."/>
            <person name="Pangilinan J."/>
            <person name="Riley R."/>
            <person name="Hundley H."/>
            <person name="Na H."/>
            <person name="Barry K."/>
            <person name="Grigoriev I.V."/>
            <person name="Stajich J.E."/>
            <person name="Kennedy P.G."/>
        </authorList>
    </citation>
    <scope>NUCLEOTIDE SEQUENCE</scope>
    <source>
        <strain evidence="1">DOB743</strain>
    </source>
</reference>
<comment type="caution">
    <text evidence="1">The sequence shown here is derived from an EMBL/GenBank/DDBJ whole genome shotgun (WGS) entry which is preliminary data.</text>
</comment>
<accession>A0A9P6ZHR1</accession>
<dbReference type="Proteomes" id="UP000714275">
    <property type="component" value="Unassembled WGS sequence"/>
</dbReference>
<proteinExistence type="predicted"/>
<protein>
    <submittedName>
        <fullName evidence="1">Uncharacterized protein</fullName>
    </submittedName>
</protein>
<keyword evidence="2" id="KW-1185">Reference proteome</keyword>
<dbReference type="AlphaFoldDB" id="A0A9P6ZHR1"/>